<comment type="similarity">
    <text evidence="1">Belongs to the enoyl-CoA hydratase/isomerase family.</text>
</comment>
<protein>
    <submittedName>
        <fullName evidence="2">Enoyl-CoA hydratase</fullName>
    </submittedName>
</protein>
<evidence type="ECO:0000313" key="3">
    <source>
        <dbReference type="Proteomes" id="UP000249091"/>
    </source>
</evidence>
<dbReference type="InterPro" id="IPR001753">
    <property type="entry name" value="Enoyl-CoA_hydra/iso"/>
</dbReference>
<dbReference type="KEGG" id="rcr:NCTC10994_03098"/>
<dbReference type="AlphaFoldDB" id="A0A2X4X7Y6"/>
<reference evidence="2 3" key="1">
    <citation type="submission" date="2018-06" db="EMBL/GenBank/DDBJ databases">
        <authorList>
            <consortium name="Pathogen Informatics"/>
            <person name="Doyle S."/>
        </authorList>
    </citation>
    <scope>NUCLEOTIDE SEQUENCE [LARGE SCALE GENOMIC DNA]</scope>
    <source>
        <strain evidence="2 3">NCTC10994</strain>
    </source>
</reference>
<dbReference type="STRING" id="1219011.GCA_001895045_03633"/>
<dbReference type="InterPro" id="IPR029045">
    <property type="entry name" value="ClpP/crotonase-like_dom_sf"/>
</dbReference>
<dbReference type="PANTHER" id="PTHR43802:SF1">
    <property type="entry name" value="IP11341P-RELATED"/>
    <property type="match status" value="1"/>
</dbReference>
<dbReference type="SUPFAM" id="SSF52096">
    <property type="entry name" value="ClpP/crotonase"/>
    <property type="match status" value="1"/>
</dbReference>
<name>A0A2X4X7Y6_9NOCA</name>
<accession>A0A2X4X7Y6</accession>
<dbReference type="Pfam" id="PF00378">
    <property type="entry name" value="ECH_1"/>
    <property type="match status" value="1"/>
</dbReference>
<keyword evidence="3" id="KW-1185">Reference proteome</keyword>
<evidence type="ECO:0000313" key="2">
    <source>
        <dbReference type="EMBL" id="SQI35765.1"/>
    </source>
</evidence>
<dbReference type="Proteomes" id="UP000249091">
    <property type="component" value="Chromosome 1"/>
</dbReference>
<dbReference type="GO" id="GO:0003824">
    <property type="term" value="F:catalytic activity"/>
    <property type="evidence" value="ECO:0007669"/>
    <property type="project" value="UniProtKB-ARBA"/>
</dbReference>
<dbReference type="RefSeq" id="WP_072703514.1">
    <property type="nucleotide sequence ID" value="NZ_JAFBBL010000001.1"/>
</dbReference>
<dbReference type="Gene3D" id="3.90.226.10">
    <property type="entry name" value="2-enoyl-CoA Hydratase, Chain A, domain 1"/>
    <property type="match status" value="1"/>
</dbReference>
<dbReference type="PANTHER" id="PTHR43802">
    <property type="entry name" value="ENOYL-COA HYDRATASE"/>
    <property type="match status" value="1"/>
</dbReference>
<gene>
    <name evidence="2" type="primary">fadJ_3</name>
    <name evidence="2" type="ORF">NCTC10994_03098</name>
</gene>
<dbReference type="EMBL" id="LS483468">
    <property type="protein sequence ID" value="SQI35765.1"/>
    <property type="molecule type" value="Genomic_DNA"/>
</dbReference>
<organism evidence="2 3">
    <name type="scientific">Rhodococcus coprophilus</name>
    <dbReference type="NCBI Taxonomy" id="38310"/>
    <lineage>
        <taxon>Bacteria</taxon>
        <taxon>Bacillati</taxon>
        <taxon>Actinomycetota</taxon>
        <taxon>Actinomycetes</taxon>
        <taxon>Mycobacteriales</taxon>
        <taxon>Nocardiaceae</taxon>
        <taxon>Rhodococcus</taxon>
    </lineage>
</organism>
<evidence type="ECO:0000256" key="1">
    <source>
        <dbReference type="ARBA" id="ARBA00005254"/>
    </source>
</evidence>
<dbReference type="CDD" id="cd06558">
    <property type="entry name" value="crotonase-like"/>
    <property type="match status" value="1"/>
</dbReference>
<proteinExistence type="inferred from homology"/>
<sequence>MDTAHAVTISPADLADGAADTPLVDGDGAVDKPVMIVRLDDTPGAILARAVHRAILSDRVLVGLATRPIHDSADTFGPLLEALDVTYASPDPQAKTTVGSPDPDAEVATFLAAVTRNPLASLTVRHVLRATETLAVAEAIDVESLGYSTLQGGPEFARWLADRGPRPLPPPAGEDPVLLARDGDALHVTLNRPERRNAYGTQLRDALVEALQLALLDESLNHIVLDGAGPSFCAGGDLDEFGRTPDTATAHLIRTRGGAGRLVARLADRLEVRLHGHCVGAGIEIPAFAGRVVARPDTIFRLPEVSMGLIPGAGGTVSIPRRIGRWRAMHLFVTAAPLGVERALDWGLVDEIRATGPQRTG</sequence>